<dbReference type="GO" id="GO:0005737">
    <property type="term" value="C:cytoplasm"/>
    <property type="evidence" value="ECO:0007669"/>
    <property type="project" value="TreeGrafter"/>
</dbReference>
<dbReference type="OrthoDB" id="9801938at2"/>
<dbReference type="RefSeq" id="WP_007864923.1">
    <property type="nucleotide sequence ID" value="NZ_KQ235880.1"/>
</dbReference>
<name>A0A0J9BY09_9FIRM</name>
<dbReference type="InterPro" id="IPR037171">
    <property type="entry name" value="NagB/RpiA_transferase-like"/>
</dbReference>
<dbReference type="Gene3D" id="3.40.50.10420">
    <property type="entry name" value="NagB/RpiA/CoA transferase-like"/>
    <property type="match status" value="1"/>
</dbReference>
<dbReference type="SUPFAM" id="SSF100950">
    <property type="entry name" value="NagB/RpiA/CoA transferase-like"/>
    <property type="match status" value="1"/>
</dbReference>
<evidence type="ECO:0000313" key="1">
    <source>
        <dbReference type="EMBL" id="KMW17036.1"/>
    </source>
</evidence>
<dbReference type="Proteomes" id="UP000037392">
    <property type="component" value="Unassembled WGS sequence"/>
</dbReference>
<dbReference type="PANTHER" id="PTHR13017">
    <property type="entry name" value="5-FORMYLTETRAHYDROFOLATE CYCLO-LIGASE-RELATED"/>
    <property type="match status" value="1"/>
</dbReference>
<evidence type="ECO:0000313" key="2">
    <source>
        <dbReference type="Proteomes" id="UP000037392"/>
    </source>
</evidence>
<dbReference type="InterPro" id="IPR002698">
    <property type="entry name" value="FTHF_cligase"/>
</dbReference>
<accession>A0A0J9BY09</accession>
<dbReference type="PATRIC" id="fig|742734.4.peg.3957"/>
<comment type="caution">
    <text evidence="1">The sequence shown here is derived from an EMBL/GenBank/DDBJ whole genome shotgun (WGS) entry which is preliminary data.</text>
</comment>
<proteinExistence type="predicted"/>
<evidence type="ECO:0008006" key="3">
    <source>
        <dbReference type="Google" id="ProtNLM"/>
    </source>
</evidence>
<gene>
    <name evidence="1" type="ORF">HMPREF9470_03689</name>
</gene>
<dbReference type="EMBL" id="ADLK01000028">
    <property type="protein sequence ID" value="KMW17036.1"/>
    <property type="molecule type" value="Genomic_DNA"/>
</dbReference>
<organism evidence="1 2">
    <name type="scientific">[Clostridium] citroniae WAL-19142</name>
    <dbReference type="NCBI Taxonomy" id="742734"/>
    <lineage>
        <taxon>Bacteria</taxon>
        <taxon>Bacillati</taxon>
        <taxon>Bacillota</taxon>
        <taxon>Clostridia</taxon>
        <taxon>Lachnospirales</taxon>
        <taxon>Lachnospiraceae</taxon>
        <taxon>Enterocloster</taxon>
    </lineage>
</organism>
<sequence>MKMDAKTARVKIWEELLKVARPDSKFSWEFSEFIADYEGSDKGAALLASTDMYKNAKVIFITPDNNLEKLRETAFRDKKTVVMTNYGITRGFFLIKPEFIPEGKEEVASLLDGVSRYWKHQTLEQLKESVGHIDMLVTGASAITPSGIRFGKGHGYFDLEWAMLYTMGIVDETSVIVGAGHDCQVADVDVTVEEYDTAIDYIVTPTRIIETRHEFPRPVKGIIWCRLAPGMREQIPPVQELWCKVHCK</sequence>
<dbReference type="GeneID" id="93162593"/>
<reference evidence="1 2" key="1">
    <citation type="submission" date="2011-04" db="EMBL/GenBank/DDBJ databases">
        <title>The Genome Sequence of Clostridium citroniae WAL-19142.</title>
        <authorList>
            <consortium name="The Broad Institute Genome Sequencing Platform"/>
            <person name="Earl A."/>
            <person name="Ward D."/>
            <person name="Feldgarden M."/>
            <person name="Gevers D."/>
            <person name="Warren Y.A."/>
            <person name="Tyrrell K.L."/>
            <person name="Citron D.M."/>
            <person name="Goldstein E.J."/>
            <person name="Daigneault M."/>
            <person name="Allen-Vercoe E."/>
            <person name="Young S.K."/>
            <person name="Zeng Q."/>
            <person name="Gargeya S."/>
            <person name="Fitzgerald M."/>
            <person name="Haas B."/>
            <person name="Abouelleil A."/>
            <person name="Alvarado L."/>
            <person name="Arachchi H.M."/>
            <person name="Berlin A."/>
            <person name="Brown A."/>
            <person name="Chapman S.B."/>
            <person name="Chen Z."/>
            <person name="Dunbar C."/>
            <person name="Freedman E."/>
            <person name="Gearin G."/>
            <person name="Gellesch M."/>
            <person name="Goldberg J."/>
            <person name="Griggs A."/>
            <person name="Gujja S."/>
            <person name="Heilman E.R."/>
            <person name="Heiman D."/>
            <person name="Howarth C."/>
            <person name="Larson L."/>
            <person name="Lui A."/>
            <person name="MacDonald P.J."/>
            <person name="Mehta T."/>
            <person name="Montmayeur A."/>
            <person name="Murphy C."/>
            <person name="Neiman D."/>
            <person name="Pearson M."/>
            <person name="Priest M."/>
            <person name="Roberts A."/>
            <person name="Saif S."/>
            <person name="Shea T."/>
            <person name="Shenoy N."/>
            <person name="Sisk P."/>
            <person name="Stolte C."/>
            <person name="Sykes S."/>
            <person name="White J."/>
            <person name="Yandava C."/>
            <person name="Wortman J."/>
            <person name="Nusbaum C."/>
            <person name="Birren B."/>
        </authorList>
    </citation>
    <scope>NUCLEOTIDE SEQUENCE [LARGE SCALE GENOMIC DNA]</scope>
    <source>
        <strain evidence="1 2">WAL-19142</strain>
    </source>
</reference>
<protein>
    <recommendedName>
        <fullName evidence="3">Methenyltetrahydrofolate synthetase</fullName>
    </recommendedName>
</protein>
<dbReference type="AlphaFoldDB" id="A0A0J9BY09"/>
<dbReference type="InterPro" id="IPR024185">
    <property type="entry name" value="FTHF_cligase-like_sf"/>
</dbReference>
<dbReference type="PANTHER" id="PTHR13017:SF0">
    <property type="entry name" value="METHENYLTETRAHYDROFOLATE SYNTHASE DOMAIN-CONTAINING PROTEIN"/>
    <property type="match status" value="1"/>
</dbReference>
<dbReference type="Pfam" id="PF01812">
    <property type="entry name" value="5-FTHF_cyc-lig"/>
    <property type="match status" value="1"/>
</dbReference>